<dbReference type="Proteomes" id="UP001412067">
    <property type="component" value="Unassembled WGS sequence"/>
</dbReference>
<evidence type="ECO:0000256" key="1">
    <source>
        <dbReference type="SAM" id="Coils"/>
    </source>
</evidence>
<organism evidence="2 3">
    <name type="scientific">Platanthera guangdongensis</name>
    <dbReference type="NCBI Taxonomy" id="2320717"/>
    <lineage>
        <taxon>Eukaryota</taxon>
        <taxon>Viridiplantae</taxon>
        <taxon>Streptophyta</taxon>
        <taxon>Embryophyta</taxon>
        <taxon>Tracheophyta</taxon>
        <taxon>Spermatophyta</taxon>
        <taxon>Magnoliopsida</taxon>
        <taxon>Liliopsida</taxon>
        <taxon>Asparagales</taxon>
        <taxon>Orchidaceae</taxon>
        <taxon>Orchidoideae</taxon>
        <taxon>Orchideae</taxon>
        <taxon>Orchidinae</taxon>
        <taxon>Platanthera</taxon>
    </lineage>
</organism>
<comment type="caution">
    <text evidence="2">The sequence shown here is derived from an EMBL/GenBank/DDBJ whole genome shotgun (WGS) entry which is preliminary data.</text>
</comment>
<sequence length="124" mass="14494">MQIEKEKNEEKILAGSNIRRLLKEKEDRDTRIIELMQVLESTKKSYEEKCEQLEIEASGAKQELEGKLKDSEFLLEESRRAIKALEATLEAKLQNLSQKEHILNAFMSLKFQPLQLFCTSLYDM</sequence>
<reference evidence="2 3" key="1">
    <citation type="journal article" date="2022" name="Nat. Plants">
        <title>Genomes of leafy and leafless Platanthera orchids illuminate the evolution of mycoheterotrophy.</title>
        <authorList>
            <person name="Li M.H."/>
            <person name="Liu K.W."/>
            <person name="Li Z."/>
            <person name="Lu H.C."/>
            <person name="Ye Q.L."/>
            <person name="Zhang D."/>
            <person name="Wang J.Y."/>
            <person name="Li Y.F."/>
            <person name="Zhong Z.M."/>
            <person name="Liu X."/>
            <person name="Yu X."/>
            <person name="Liu D.K."/>
            <person name="Tu X.D."/>
            <person name="Liu B."/>
            <person name="Hao Y."/>
            <person name="Liao X.Y."/>
            <person name="Jiang Y.T."/>
            <person name="Sun W.H."/>
            <person name="Chen J."/>
            <person name="Chen Y.Q."/>
            <person name="Ai Y."/>
            <person name="Zhai J.W."/>
            <person name="Wu S.S."/>
            <person name="Zhou Z."/>
            <person name="Hsiao Y.Y."/>
            <person name="Wu W.L."/>
            <person name="Chen Y.Y."/>
            <person name="Lin Y.F."/>
            <person name="Hsu J.L."/>
            <person name="Li C.Y."/>
            <person name="Wang Z.W."/>
            <person name="Zhao X."/>
            <person name="Zhong W.Y."/>
            <person name="Ma X.K."/>
            <person name="Ma L."/>
            <person name="Huang J."/>
            <person name="Chen G.Z."/>
            <person name="Huang M.Z."/>
            <person name="Huang L."/>
            <person name="Peng D.H."/>
            <person name="Luo Y.B."/>
            <person name="Zou S.Q."/>
            <person name="Chen S.P."/>
            <person name="Lan S."/>
            <person name="Tsai W.C."/>
            <person name="Van de Peer Y."/>
            <person name="Liu Z.J."/>
        </authorList>
    </citation>
    <scope>NUCLEOTIDE SEQUENCE [LARGE SCALE GENOMIC DNA]</scope>
    <source>
        <strain evidence="2">Lor288</strain>
    </source>
</reference>
<keyword evidence="3" id="KW-1185">Reference proteome</keyword>
<protein>
    <submittedName>
        <fullName evidence="2">Uncharacterized protein</fullName>
    </submittedName>
</protein>
<gene>
    <name evidence="2" type="ORF">KSP40_PGU007363</name>
</gene>
<evidence type="ECO:0000313" key="2">
    <source>
        <dbReference type="EMBL" id="KAK8941728.1"/>
    </source>
</evidence>
<proteinExistence type="predicted"/>
<dbReference type="EMBL" id="JBBWWR010000019">
    <property type="protein sequence ID" value="KAK8941728.1"/>
    <property type="molecule type" value="Genomic_DNA"/>
</dbReference>
<evidence type="ECO:0000313" key="3">
    <source>
        <dbReference type="Proteomes" id="UP001412067"/>
    </source>
</evidence>
<accession>A0ABR2LIK0</accession>
<feature type="coiled-coil region" evidence="1">
    <location>
        <begin position="36"/>
        <end position="102"/>
    </location>
</feature>
<name>A0ABR2LIK0_9ASPA</name>
<keyword evidence="1" id="KW-0175">Coiled coil</keyword>